<protein>
    <submittedName>
        <fullName evidence="1">Uncharacterized protein</fullName>
    </submittedName>
</protein>
<dbReference type="EMBL" id="QOKW01000050">
    <property type="protein sequence ID" value="KAA0675825.1"/>
    <property type="molecule type" value="Genomic_DNA"/>
</dbReference>
<gene>
    <name evidence="1" type="ORF">DS843_29800</name>
</gene>
<accession>A0A9W7KMW5</accession>
<evidence type="ECO:0000313" key="1">
    <source>
        <dbReference type="EMBL" id="KAA0675825.1"/>
    </source>
</evidence>
<proteinExistence type="predicted"/>
<keyword evidence="2" id="KW-1185">Reference proteome</keyword>
<sequence length="125" mass="13842">MESRMNSTAIVPFDAGPFRELASSPLGEGLWSLLNGHDALIRMETATYLGRPAVEPLSPELLQRFGDAVRQDRVKQMIGRMVRQILEARGYRIDRQNVRISMPTNIFASGTRYTAAHAPATITAA</sequence>
<name>A0A9W7KMW5_9PROT</name>
<comment type="caution">
    <text evidence="1">The sequence shown here is derived from an EMBL/GenBank/DDBJ whole genome shotgun (WGS) entry which is preliminary data.</text>
</comment>
<dbReference type="Proteomes" id="UP000480854">
    <property type="component" value="Unassembled WGS sequence"/>
</dbReference>
<reference evidence="1 2" key="1">
    <citation type="submission" date="2018-07" db="EMBL/GenBank/DDBJ databases">
        <title>Genome sequence of Azospirillum sp. ATCC 49961.</title>
        <authorList>
            <person name="Sant'Anna F.H."/>
            <person name="Baldani J.I."/>
            <person name="Zilli J.E."/>
            <person name="Reis V.M."/>
            <person name="Hartmann A."/>
            <person name="Cruz L."/>
            <person name="de Souza E.M."/>
            <person name="de Oliveira Pedrosa F."/>
            <person name="Passaglia L.M.P."/>
        </authorList>
    </citation>
    <scope>NUCLEOTIDE SEQUENCE [LARGE SCALE GENOMIC DNA]</scope>
    <source>
        <strain evidence="1 2">ATCC 49961</strain>
    </source>
</reference>
<evidence type="ECO:0000313" key="2">
    <source>
        <dbReference type="Proteomes" id="UP000480854"/>
    </source>
</evidence>
<organism evidence="1 2">
    <name type="scientific">Roseomonas genomospecies 6</name>
    <dbReference type="NCBI Taxonomy" id="214106"/>
    <lineage>
        <taxon>Bacteria</taxon>
        <taxon>Pseudomonadati</taxon>
        <taxon>Pseudomonadota</taxon>
        <taxon>Alphaproteobacteria</taxon>
        <taxon>Acetobacterales</taxon>
        <taxon>Roseomonadaceae</taxon>
        <taxon>Roseomonas</taxon>
    </lineage>
</organism>
<dbReference type="AlphaFoldDB" id="A0A9W7KMW5"/>